<name>A0A2H9TL06_9FUNG</name>
<evidence type="ECO:0000259" key="1">
    <source>
        <dbReference type="PROSITE" id="PS50858"/>
    </source>
</evidence>
<dbReference type="InterPro" id="IPR027079">
    <property type="entry name" value="Tfb1/GTF2H1"/>
</dbReference>
<accession>A0A2H9TL06</accession>
<evidence type="ECO:0000313" key="3">
    <source>
        <dbReference type="Proteomes" id="UP000240830"/>
    </source>
</evidence>
<dbReference type="PANTHER" id="PTHR12856">
    <property type="entry name" value="TRANSCRIPTION INITIATION FACTOR IIH-RELATED"/>
    <property type="match status" value="1"/>
</dbReference>
<dbReference type="GO" id="GO:0006351">
    <property type="term" value="P:DNA-templated transcription"/>
    <property type="evidence" value="ECO:0007669"/>
    <property type="project" value="InterPro"/>
</dbReference>
<dbReference type="GO" id="GO:0006289">
    <property type="term" value="P:nucleotide-excision repair"/>
    <property type="evidence" value="ECO:0007669"/>
    <property type="project" value="InterPro"/>
</dbReference>
<feature type="domain" description="BSD" evidence="1">
    <location>
        <begin position="76"/>
        <end position="128"/>
    </location>
</feature>
<dbReference type="Pfam" id="PF03909">
    <property type="entry name" value="BSD"/>
    <property type="match status" value="1"/>
</dbReference>
<dbReference type="SUPFAM" id="SSF140383">
    <property type="entry name" value="BSD domain-like"/>
    <property type="match status" value="2"/>
</dbReference>
<reference evidence="2 3" key="1">
    <citation type="submission" date="2016-10" db="EMBL/GenBank/DDBJ databases">
        <title>The genome of Paramicrosporidium saccamoebae is the missing link in understanding Cryptomycota and Microsporidia evolution.</title>
        <authorList>
            <person name="Quandt C.A."/>
            <person name="Beaudet D."/>
            <person name="Corsaro D."/>
            <person name="Michel R."/>
            <person name="Corradi N."/>
            <person name="James T."/>
        </authorList>
    </citation>
    <scope>NUCLEOTIDE SEQUENCE [LARGE SCALE GENOMIC DNA]</scope>
    <source>
        <strain evidence="2 3">KSL3</strain>
    </source>
</reference>
<protein>
    <recommendedName>
        <fullName evidence="1">BSD domain-containing protein</fullName>
    </recommendedName>
</protein>
<comment type="caution">
    <text evidence="2">The sequence shown here is derived from an EMBL/GenBank/DDBJ whole genome shotgun (WGS) entry which is preliminary data.</text>
</comment>
<organism evidence="2 3">
    <name type="scientific">Paramicrosporidium saccamoebae</name>
    <dbReference type="NCBI Taxonomy" id="1246581"/>
    <lineage>
        <taxon>Eukaryota</taxon>
        <taxon>Fungi</taxon>
        <taxon>Fungi incertae sedis</taxon>
        <taxon>Cryptomycota</taxon>
        <taxon>Cryptomycota incertae sedis</taxon>
        <taxon>Paramicrosporidium</taxon>
    </lineage>
</organism>
<sequence length="405" mass="46148">MGRQLSAEEIRLRGTLLGSNKELLQLHRTLVRGGLLSEEEFWETRQNLLKDQETLLRQKKPLPSILGDDLCTSAEYQSENKIILTPETIQAILAQNPAVQRAYHDNVPKKMNERDFWTFYVKSRFFKKSATSPNEEEHNPLNDYYEETTSENVEQVMGGTRLSRLVDITSTVEDRISDRTAEHLRSQQGDESLSLIRKFNNHSLRIVQSASGSAPPLRIEDTLEYEDLTAEPEVKSQSLELGTGRVGFSAPLNAERPLVEPQFRESLCKVELDTLSFVKKSLCTFEQRRDLFTPYNAHLSENDVSPSPETIPVDVELFHNNSAEVLRHFWVAHPAGRDAEKQAKLARMTTILEQLLIKGRELVSLRKTIQEQAWTEQTLFAIFTAIEHALGKGTEHGSKKPKIEI</sequence>
<keyword evidence="3" id="KW-1185">Reference proteome</keyword>
<dbReference type="AlphaFoldDB" id="A0A2H9TL06"/>
<dbReference type="EMBL" id="MTSL01000125">
    <property type="protein sequence ID" value="PJF18416.1"/>
    <property type="molecule type" value="Genomic_DNA"/>
</dbReference>
<dbReference type="InterPro" id="IPR005607">
    <property type="entry name" value="BSD_dom"/>
</dbReference>
<dbReference type="GO" id="GO:0000439">
    <property type="term" value="C:transcription factor TFIIH core complex"/>
    <property type="evidence" value="ECO:0007669"/>
    <property type="project" value="InterPro"/>
</dbReference>
<evidence type="ECO:0000313" key="2">
    <source>
        <dbReference type="EMBL" id="PJF18416.1"/>
    </source>
</evidence>
<dbReference type="InterPro" id="IPR035925">
    <property type="entry name" value="BSD_dom_sf"/>
</dbReference>
<dbReference type="STRING" id="1246581.A0A2H9TL06"/>
<gene>
    <name evidence="2" type="ORF">PSACC_01753</name>
</gene>
<dbReference type="SMART" id="SM00751">
    <property type="entry name" value="BSD"/>
    <property type="match status" value="1"/>
</dbReference>
<dbReference type="Proteomes" id="UP000240830">
    <property type="component" value="Unassembled WGS sequence"/>
</dbReference>
<dbReference type="Gene3D" id="1.10.3970.10">
    <property type="entry name" value="BSD domain"/>
    <property type="match status" value="1"/>
</dbReference>
<proteinExistence type="predicted"/>
<dbReference type="PROSITE" id="PS50858">
    <property type="entry name" value="BSD"/>
    <property type="match status" value="1"/>
</dbReference>
<dbReference type="Gene3D" id="6.10.140.1200">
    <property type="match status" value="1"/>
</dbReference>
<dbReference type="OrthoDB" id="360521at2759"/>